<proteinExistence type="predicted"/>
<keyword evidence="1" id="KW-0175">Coiled coil</keyword>
<evidence type="ECO:0000259" key="2">
    <source>
        <dbReference type="Pfam" id="PF13904"/>
    </source>
</evidence>
<dbReference type="PANTHER" id="PTHR23247">
    <property type="entry name" value="NY-REN-41 ANTIGEN L15 -RELATED"/>
    <property type="match status" value="1"/>
</dbReference>
<dbReference type="Proteomes" id="UP001200034">
    <property type="component" value="Unassembled WGS sequence"/>
</dbReference>
<organism evidence="3 4">
    <name type="scientific">Drosophila rubida</name>
    <dbReference type="NCBI Taxonomy" id="30044"/>
    <lineage>
        <taxon>Eukaryota</taxon>
        <taxon>Metazoa</taxon>
        <taxon>Ecdysozoa</taxon>
        <taxon>Arthropoda</taxon>
        <taxon>Hexapoda</taxon>
        <taxon>Insecta</taxon>
        <taxon>Pterygota</taxon>
        <taxon>Neoptera</taxon>
        <taxon>Endopterygota</taxon>
        <taxon>Diptera</taxon>
        <taxon>Brachycera</taxon>
        <taxon>Muscomorpha</taxon>
        <taxon>Ephydroidea</taxon>
        <taxon>Drosophilidae</taxon>
        <taxon>Drosophila</taxon>
    </lineage>
</organism>
<dbReference type="PANTHER" id="PTHR23247:SF2">
    <property type="entry name" value="COILED-COIL DOMAIN-CONTAINING PROTEIN 34"/>
    <property type="match status" value="1"/>
</dbReference>
<evidence type="ECO:0000313" key="4">
    <source>
        <dbReference type="Proteomes" id="UP001200034"/>
    </source>
</evidence>
<dbReference type="AlphaFoldDB" id="A0AAD4PNX5"/>
<sequence length="385" mass="44323">MAFVGRMNCRNKFADYEAFKGGRSQLMNMPSIGEDDGEQISQSRCSRTYIKTYGMERHELVSIPSTIRFVAGSASSCEINSMADTEMSTLRCTSPRSLELETETLCQSRVQNSSSESSSMSECNQYAEPASGQQPMMVINEGEVQKRQLERGSTTSMCSWEPEEALSISTSLYEEAPESELDSNCCAVPFLELGSETISVYADQQEQLAPLKVLRHSNEAYDNWLSGKKRQCQYRQQAARQQRKQQLEEEANRRKLSEQRVQEWCQRKAQQVQQIAAAKRKASIYKSESPLDENVRVRRKAWELRKVQEAEERRQLQQRAAYQKEQHQQERKEQANRAWQQWIKSAAQRPKPVPLNQGFKTLRGTISDIYINPNEWVHVNAKPRI</sequence>
<feature type="domain" description="Coiled-coil" evidence="2">
    <location>
        <begin position="218"/>
        <end position="376"/>
    </location>
</feature>
<evidence type="ECO:0000313" key="3">
    <source>
        <dbReference type="EMBL" id="KAH8378494.1"/>
    </source>
</evidence>
<accession>A0AAD4PNX5</accession>
<dbReference type="Pfam" id="PF13904">
    <property type="entry name" value="CCDC34"/>
    <property type="match status" value="1"/>
</dbReference>
<protein>
    <recommendedName>
        <fullName evidence="2">Coiled-coil domain-containing protein</fullName>
    </recommendedName>
</protein>
<dbReference type="InterPro" id="IPR045323">
    <property type="entry name" value="CCDC34"/>
</dbReference>
<reference evidence="3" key="1">
    <citation type="journal article" date="2021" name="Mol. Ecol. Resour.">
        <title>Phylogenomic analyses of the genus Drosophila reveals genomic signals of climate adaptation.</title>
        <authorList>
            <person name="Li F."/>
            <person name="Rane R.V."/>
            <person name="Luria V."/>
            <person name="Xiong Z."/>
            <person name="Chen J."/>
            <person name="Li Z."/>
            <person name="Catullo R.A."/>
            <person name="Griffin P.C."/>
            <person name="Schiffer M."/>
            <person name="Pearce S."/>
            <person name="Lee S.F."/>
            <person name="McElroy K."/>
            <person name="Stocker A."/>
            <person name="Shirriffs J."/>
            <person name="Cockerell F."/>
            <person name="Coppin C."/>
            <person name="Sgro C.M."/>
            <person name="Karger A."/>
            <person name="Cain J.W."/>
            <person name="Weber J.A."/>
            <person name="Santpere G."/>
            <person name="Kirschner M.W."/>
            <person name="Hoffmann A.A."/>
            <person name="Oakeshott J.G."/>
            <person name="Zhang G."/>
        </authorList>
    </citation>
    <scope>NUCLEOTIDE SEQUENCE</scope>
    <source>
        <strain evidence="3">BGI-SZ-2011g</strain>
    </source>
</reference>
<dbReference type="InterPro" id="IPR025259">
    <property type="entry name" value="CCDC34/181"/>
</dbReference>
<gene>
    <name evidence="3" type="ORF">KR093_011665</name>
</gene>
<dbReference type="EMBL" id="JAJJHW010001127">
    <property type="protein sequence ID" value="KAH8378494.1"/>
    <property type="molecule type" value="Genomic_DNA"/>
</dbReference>
<evidence type="ECO:0000256" key="1">
    <source>
        <dbReference type="SAM" id="Coils"/>
    </source>
</evidence>
<comment type="caution">
    <text evidence="3">The sequence shown here is derived from an EMBL/GenBank/DDBJ whole genome shotgun (WGS) entry which is preliminary data.</text>
</comment>
<feature type="coiled-coil region" evidence="1">
    <location>
        <begin position="299"/>
        <end position="333"/>
    </location>
</feature>
<keyword evidence="4" id="KW-1185">Reference proteome</keyword>
<name>A0AAD4PNX5_9MUSC</name>